<feature type="transmembrane region" description="Helical" evidence="1">
    <location>
        <begin position="253"/>
        <end position="274"/>
    </location>
</feature>
<dbReference type="PANTHER" id="PTHR24096">
    <property type="entry name" value="LONG-CHAIN-FATTY-ACID--COA LIGASE"/>
    <property type="match status" value="1"/>
</dbReference>
<reference evidence="4 5" key="1">
    <citation type="submission" date="2019-01" db="EMBL/GenBank/DDBJ databases">
        <title>Draft genome sequences of three monokaryotic isolates of the white-rot basidiomycete fungus Dichomitus squalens.</title>
        <authorList>
            <consortium name="DOE Joint Genome Institute"/>
            <person name="Lopez S.C."/>
            <person name="Andreopoulos B."/>
            <person name="Pangilinan J."/>
            <person name="Lipzen A."/>
            <person name="Riley R."/>
            <person name="Ahrendt S."/>
            <person name="Ng V."/>
            <person name="Barry K."/>
            <person name="Daum C."/>
            <person name="Grigoriev I.V."/>
            <person name="Hilden K.S."/>
            <person name="Makela M.R."/>
            <person name="de Vries R.P."/>
        </authorList>
    </citation>
    <scope>NUCLEOTIDE SEQUENCE [LARGE SCALE GENOMIC DNA]</scope>
    <source>
        <strain evidence="4 5">CBS 464.89</strain>
    </source>
</reference>
<evidence type="ECO:0000259" key="3">
    <source>
        <dbReference type="Pfam" id="PF13193"/>
    </source>
</evidence>
<protein>
    <submittedName>
        <fullName evidence="4">Amp dependent CoA ligase</fullName>
    </submittedName>
</protein>
<dbReference type="Gene3D" id="3.30.300.30">
    <property type="match status" value="1"/>
</dbReference>
<organism evidence="4 5">
    <name type="scientific">Dichomitus squalens</name>
    <dbReference type="NCBI Taxonomy" id="114155"/>
    <lineage>
        <taxon>Eukaryota</taxon>
        <taxon>Fungi</taxon>
        <taxon>Dikarya</taxon>
        <taxon>Basidiomycota</taxon>
        <taxon>Agaricomycotina</taxon>
        <taxon>Agaricomycetes</taxon>
        <taxon>Polyporales</taxon>
        <taxon>Polyporaceae</taxon>
        <taxon>Dichomitus</taxon>
    </lineage>
</organism>
<keyword evidence="1" id="KW-1133">Transmembrane helix</keyword>
<feature type="domain" description="AMP-dependent synthetase/ligase" evidence="2">
    <location>
        <begin position="34"/>
        <end position="415"/>
    </location>
</feature>
<gene>
    <name evidence="4" type="ORF">BD310DRAFT_841713</name>
</gene>
<dbReference type="InterPro" id="IPR000873">
    <property type="entry name" value="AMP-dep_synth/lig_dom"/>
</dbReference>
<keyword evidence="1" id="KW-0472">Membrane</keyword>
<name>A0A4Q9Q7T8_9APHY</name>
<dbReference type="CDD" id="cd05911">
    <property type="entry name" value="Firefly_Luc_like"/>
    <property type="match status" value="1"/>
</dbReference>
<dbReference type="InterPro" id="IPR042099">
    <property type="entry name" value="ANL_N_sf"/>
</dbReference>
<evidence type="ECO:0000313" key="4">
    <source>
        <dbReference type="EMBL" id="TBU63572.1"/>
    </source>
</evidence>
<evidence type="ECO:0000313" key="5">
    <source>
        <dbReference type="Proteomes" id="UP000292082"/>
    </source>
</evidence>
<accession>A0A4Q9Q7T8</accession>
<dbReference type="InterPro" id="IPR025110">
    <property type="entry name" value="AMP-bd_C"/>
</dbReference>
<evidence type="ECO:0000256" key="1">
    <source>
        <dbReference type="SAM" id="Phobius"/>
    </source>
</evidence>
<dbReference type="Proteomes" id="UP000292082">
    <property type="component" value="Unassembled WGS sequence"/>
</dbReference>
<dbReference type="PROSITE" id="PS00455">
    <property type="entry name" value="AMP_BINDING"/>
    <property type="match status" value="1"/>
</dbReference>
<dbReference type="InterPro" id="IPR020845">
    <property type="entry name" value="AMP-binding_CS"/>
</dbReference>
<dbReference type="Gene3D" id="3.40.50.12780">
    <property type="entry name" value="N-terminal domain of ligase-like"/>
    <property type="match status" value="1"/>
</dbReference>
<keyword evidence="4" id="KW-0436">Ligase</keyword>
<dbReference type="PANTHER" id="PTHR24096:SF422">
    <property type="entry name" value="BCDNA.GH02901"/>
    <property type="match status" value="1"/>
</dbReference>
<dbReference type="GO" id="GO:0016405">
    <property type="term" value="F:CoA-ligase activity"/>
    <property type="evidence" value="ECO:0007669"/>
    <property type="project" value="TreeGrafter"/>
</dbReference>
<evidence type="ECO:0000259" key="2">
    <source>
        <dbReference type="Pfam" id="PF00501"/>
    </source>
</evidence>
<dbReference type="Pfam" id="PF00501">
    <property type="entry name" value="AMP-binding"/>
    <property type="match status" value="1"/>
</dbReference>
<keyword evidence="5" id="KW-1185">Reference proteome</keyword>
<feature type="domain" description="AMP-binding enzyme C-terminal" evidence="3">
    <location>
        <begin position="465"/>
        <end position="551"/>
    </location>
</feature>
<keyword evidence="1" id="KW-0812">Transmembrane</keyword>
<sequence length="578" mass="63931">MAEIVGKEALPFIPDDLSLPQFLLDVHHPSRPVRTKPQAWFIEETSGREIGLDEIRARTHGLANALKIRWNIGQDDVACLFSPNHVDYPVIIWAVHRLDGVVTTANPMYTSEELGYQLQLTKTRLLFVHPLALNAALDAARAAGLPQDRIVLLEPLPSSSCMNVHDLVKFGLRERQAYRERQLEPGEARTKLALLLFSSGTTGKPKAVMISHYALIANMLQVTQYVKPNDESVPLEQKRYRAGDVVLGALPMFHAYGLIMITFTGMFLGATVIVSPKFSLERMLLSIQQYRVTHLYLVPPQAILICKSPIMKGYDLSSIRFVGCGAAPVSPELTEQLSRTMPDPNALIGQAYGMTETATMITMPQLDKRTGTPGSAGFLLPGISARVVKADGSLAQFGELGELLLRSPAMALGYYNNPTATAETFVDGWLRTGDEVKIDERGEVFVVDRIKELIKVRAFQVAPSELEGLLFDHPDVSDVCVVAIPDDYSGELPFAFIVLRPDIQARVKGDLQESTKVKEGLTKYVSDHKTHFKWLAGVEFIDAIPKNPSGKLLRRVLREQARSMLKSGQLSIVAKVKL</sequence>
<dbReference type="AlphaFoldDB" id="A0A4Q9Q7T8"/>
<proteinExistence type="predicted"/>
<dbReference type="InterPro" id="IPR045851">
    <property type="entry name" value="AMP-bd_C_sf"/>
</dbReference>
<dbReference type="Pfam" id="PF13193">
    <property type="entry name" value="AMP-binding_C"/>
    <property type="match status" value="1"/>
</dbReference>
<dbReference type="SUPFAM" id="SSF56801">
    <property type="entry name" value="Acetyl-CoA synthetase-like"/>
    <property type="match status" value="1"/>
</dbReference>
<dbReference type="STRING" id="114155.A0A4Q9Q7T8"/>
<dbReference type="EMBL" id="ML145089">
    <property type="protein sequence ID" value="TBU63572.1"/>
    <property type="molecule type" value="Genomic_DNA"/>
</dbReference>